<organism evidence="4 5">
    <name type="scientific">Arthrobotrys musiformis</name>
    <dbReference type="NCBI Taxonomy" id="47236"/>
    <lineage>
        <taxon>Eukaryota</taxon>
        <taxon>Fungi</taxon>
        <taxon>Dikarya</taxon>
        <taxon>Ascomycota</taxon>
        <taxon>Pezizomycotina</taxon>
        <taxon>Orbiliomycetes</taxon>
        <taxon>Orbiliales</taxon>
        <taxon>Orbiliaceae</taxon>
        <taxon>Arthrobotrys</taxon>
    </lineage>
</organism>
<dbReference type="AlphaFoldDB" id="A0AAV9WSW3"/>
<feature type="compositionally biased region" description="Basic and acidic residues" evidence="1">
    <location>
        <begin position="517"/>
        <end position="528"/>
    </location>
</feature>
<gene>
    <name evidence="4" type="ORF">TWF481_001455</name>
</gene>
<feature type="domain" description="Peptidase A1" evidence="3">
    <location>
        <begin position="1"/>
        <end position="362"/>
    </location>
</feature>
<feature type="region of interest" description="Disordered" evidence="1">
    <location>
        <begin position="483"/>
        <end position="540"/>
    </location>
</feature>
<keyword evidence="2" id="KW-0472">Membrane</keyword>
<feature type="region of interest" description="Disordered" evidence="1">
    <location>
        <begin position="414"/>
        <end position="435"/>
    </location>
</feature>
<keyword evidence="5" id="KW-1185">Reference proteome</keyword>
<accession>A0AAV9WSW3</accession>
<protein>
    <recommendedName>
        <fullName evidence="3">Peptidase A1 domain-containing protein</fullName>
    </recommendedName>
</protein>
<evidence type="ECO:0000313" key="5">
    <source>
        <dbReference type="Proteomes" id="UP001370758"/>
    </source>
</evidence>
<keyword evidence="2" id="KW-0812">Transmembrane</keyword>
<keyword evidence="2" id="KW-1133">Transmembrane helix</keyword>
<evidence type="ECO:0000256" key="1">
    <source>
        <dbReference type="SAM" id="MobiDB-lite"/>
    </source>
</evidence>
<dbReference type="Proteomes" id="UP001370758">
    <property type="component" value="Unassembled WGS sequence"/>
</dbReference>
<sequence length="540" mass="58897">MARVALTLETGDSTWVLYQDPESQRANNFRNCSCPDSSAVLDELAKVPISFCSATSLAGDSALIDLSPSAASTTSTPSMITVVTKQSGKPDGDKVAGLGYQAGGKIISGASALANLEIAVVESFVTNKSTPYQPQLGIGSKNSRLLKSLKDNNMINTMSFGLYLGERGQTRNIVAGSIVFGGIDIAKFSIADVTTLPIDPESHIPPSQIRQPALSSSADTHTIWGLQGLSIDTDKQIDIAQSAPVNFDFNYPFINLLGHLVDEVKKQLERLGFTITETKVLDSTFLYLDREPPDEWGLTFSFITNRTINVKFSDILAQENTSSGKKRYQLMIQGKEKIVFGSPFFRAAYAFLDYEVGEISFAPLRRGATEQHIIEVHGPLNDPSVLLNNVNPANIRTTTSTVQKTLTRTMQAQRETHATTVHSETATSTSSQKSDVESSELAAAKHKLSVSTCVAVSFGALWVGTTAALALVVFRYRRLRKQDSLMPSPPLPPRRRSRRTNNPVSEPFLPGSYGRNMGDRVRDLDGTRRGYGLSRHPSWN</sequence>
<name>A0AAV9WSW3_9PEZI</name>
<dbReference type="InterPro" id="IPR033121">
    <property type="entry name" value="PEPTIDASE_A1"/>
</dbReference>
<feature type="transmembrane region" description="Helical" evidence="2">
    <location>
        <begin position="454"/>
        <end position="476"/>
    </location>
</feature>
<dbReference type="PROSITE" id="PS51767">
    <property type="entry name" value="PEPTIDASE_A1"/>
    <property type="match status" value="1"/>
</dbReference>
<evidence type="ECO:0000256" key="2">
    <source>
        <dbReference type="SAM" id="Phobius"/>
    </source>
</evidence>
<reference evidence="4 5" key="1">
    <citation type="submission" date="2023-08" db="EMBL/GenBank/DDBJ databases">
        <authorList>
            <person name="Palmer J.M."/>
        </authorList>
    </citation>
    <scope>NUCLEOTIDE SEQUENCE [LARGE SCALE GENOMIC DNA]</scope>
    <source>
        <strain evidence="4 5">TWF481</strain>
    </source>
</reference>
<dbReference type="Gene3D" id="2.40.70.10">
    <property type="entry name" value="Acid Proteases"/>
    <property type="match status" value="1"/>
</dbReference>
<evidence type="ECO:0000259" key="3">
    <source>
        <dbReference type="PROSITE" id="PS51767"/>
    </source>
</evidence>
<dbReference type="EMBL" id="JAVHJL010000001">
    <property type="protein sequence ID" value="KAK6512570.1"/>
    <property type="molecule type" value="Genomic_DNA"/>
</dbReference>
<feature type="compositionally biased region" description="Polar residues" evidence="1">
    <location>
        <begin position="414"/>
        <end position="433"/>
    </location>
</feature>
<dbReference type="SUPFAM" id="SSF50630">
    <property type="entry name" value="Acid proteases"/>
    <property type="match status" value="1"/>
</dbReference>
<comment type="caution">
    <text evidence="4">The sequence shown here is derived from an EMBL/GenBank/DDBJ whole genome shotgun (WGS) entry which is preliminary data.</text>
</comment>
<proteinExistence type="predicted"/>
<evidence type="ECO:0000313" key="4">
    <source>
        <dbReference type="EMBL" id="KAK6512570.1"/>
    </source>
</evidence>
<dbReference type="InterPro" id="IPR021109">
    <property type="entry name" value="Peptidase_aspartic_dom_sf"/>
</dbReference>